<organism evidence="2 3">
    <name type="scientific">Cytobacillus spartinae</name>
    <dbReference type="NCBI Taxonomy" id="3299023"/>
    <lineage>
        <taxon>Bacteria</taxon>
        <taxon>Bacillati</taxon>
        <taxon>Bacillota</taxon>
        <taxon>Bacilli</taxon>
        <taxon>Bacillales</taxon>
        <taxon>Bacillaceae</taxon>
        <taxon>Cytobacillus</taxon>
    </lineage>
</organism>
<feature type="region of interest" description="Disordered" evidence="1">
    <location>
        <begin position="221"/>
        <end position="245"/>
    </location>
</feature>
<dbReference type="RefSeq" id="WP_389364928.1">
    <property type="nucleotide sequence ID" value="NZ_JBIACK010000021.1"/>
</dbReference>
<sequence>MRQLHDKPVLESNSQQELTTIPGPLVIKNLIENSRSDLFEEAKTEWELVTYIPNDSEEFVENCELCNHRNYIANWLIQNPNTNALLKVGSDCIKRFIQFAGTSSQTDSNVFFENREKEIGKELELKVSYREVIATPLPTFRVANRFKKITLELLENRGQVHLLESPEGRLEIIQTLFKQQNPSKKEQDHFQWLMSDPSSLPVQKETKKFRQIHYKEGSTLTRRSKVTRSTLSSSKVYQDPSKKYD</sequence>
<evidence type="ECO:0000256" key="1">
    <source>
        <dbReference type="SAM" id="MobiDB-lite"/>
    </source>
</evidence>
<accession>A0ABW6KI85</accession>
<proteinExistence type="predicted"/>
<dbReference type="EMBL" id="JBIACK010000021">
    <property type="protein sequence ID" value="MFE8703963.1"/>
    <property type="molecule type" value="Genomic_DNA"/>
</dbReference>
<evidence type="ECO:0000313" key="3">
    <source>
        <dbReference type="Proteomes" id="UP001601059"/>
    </source>
</evidence>
<gene>
    <name evidence="2" type="ORF">ACFYKX_25655</name>
</gene>
<feature type="compositionally biased region" description="Polar residues" evidence="1">
    <location>
        <begin position="227"/>
        <end position="236"/>
    </location>
</feature>
<dbReference type="Proteomes" id="UP001601059">
    <property type="component" value="Unassembled WGS sequence"/>
</dbReference>
<evidence type="ECO:0000313" key="2">
    <source>
        <dbReference type="EMBL" id="MFE8703963.1"/>
    </source>
</evidence>
<comment type="caution">
    <text evidence="2">The sequence shown here is derived from an EMBL/GenBank/DDBJ whole genome shotgun (WGS) entry which is preliminary data.</text>
</comment>
<protein>
    <submittedName>
        <fullName evidence="2">Uncharacterized protein</fullName>
    </submittedName>
</protein>
<keyword evidence="3" id="KW-1185">Reference proteome</keyword>
<name>A0ABW6KI85_9BACI</name>
<reference evidence="2 3" key="1">
    <citation type="submission" date="2024-08" db="EMBL/GenBank/DDBJ databases">
        <title>Two novel Cytobacillus novel species.</title>
        <authorList>
            <person name="Liu G."/>
        </authorList>
    </citation>
    <scope>NUCLEOTIDE SEQUENCE [LARGE SCALE GENOMIC DNA]</scope>
    <source>
        <strain evidence="2 3">FJAT-54145</strain>
    </source>
</reference>